<dbReference type="SUPFAM" id="SSF52029">
    <property type="entry name" value="GroEL apical domain-like"/>
    <property type="match status" value="1"/>
</dbReference>
<dbReference type="InterPro" id="IPR002423">
    <property type="entry name" value="Cpn60/GroEL/TCP-1"/>
</dbReference>
<dbReference type="SUPFAM" id="SSF54849">
    <property type="entry name" value="GroEL-intermediate domain like"/>
    <property type="match status" value="1"/>
</dbReference>
<dbReference type="CDD" id="cd03341">
    <property type="entry name" value="TCP1_theta"/>
    <property type="match status" value="1"/>
</dbReference>
<sequence>MSLKVPKSNNLPIFKDGYKYLQGLDEAVLRNIEAVTELSNLVRTSFGPNGRNKLIVNHLGKLFVTSDAATIIREIEVVHPAAKLLVMASQAQEAEMGDATNLILILAGELLKKSENLLIMGLKPADIIPGYELACQKALAELEKLSTFSLPTPMTPSTLAAALKPAIASKQYGFEEPLAALIAEAALAVMPTNPRNFNVDNVRVVKIMGGSLSASRVVQGMVFGRSPEGTVQQAKKAKVAVFTSPLDIAQTETKGTVLMKNAQEMLNFTTGEEKHLEMVISQIAASGVSVIIGGSSVSELVLHYMNRHNIAVLKVLSKFDLRRLCRVVNATPLARMGPPTPEEMGYVDVFETVEIGGDRVTVLRQLVDGDEGFDPTSTSSRTKTATIVLRGATANRLDDLERAVDDGVNVLKGLIKDGRMVPGAGAAEVELARRVDSYGAGIKGLPQHGVRAFASALECVPRILAQNAMGGAQGNEVLSRLWAKHEAAGGEAWGVDIENETDGTLDSSASKIYDSLASKAWAIRLATEAAVSVLNVDSIIMSKPAGGPKVPQQAGNWDEDD</sequence>
<dbReference type="InterPro" id="IPR027410">
    <property type="entry name" value="TCP-1-like_intermed_sf"/>
</dbReference>
<dbReference type="GO" id="GO:0016887">
    <property type="term" value="F:ATP hydrolysis activity"/>
    <property type="evidence" value="ECO:0007669"/>
    <property type="project" value="InterPro"/>
</dbReference>
<dbReference type="NCBIfam" id="TIGR02346">
    <property type="entry name" value="chap_CCT_theta"/>
    <property type="match status" value="1"/>
</dbReference>
<proteinExistence type="inferred from homology"/>
<dbReference type="InterPro" id="IPR012721">
    <property type="entry name" value="Chap_CCT_theta"/>
</dbReference>
<evidence type="ECO:0000256" key="2">
    <source>
        <dbReference type="ARBA" id="ARBA00008020"/>
    </source>
</evidence>
<evidence type="ECO:0000256" key="5">
    <source>
        <dbReference type="ARBA" id="ARBA00022840"/>
    </source>
</evidence>
<dbReference type="Gene3D" id="1.10.560.10">
    <property type="entry name" value="GroEL-like equatorial domain"/>
    <property type="match status" value="1"/>
</dbReference>
<keyword evidence="5 8" id="KW-0067">ATP-binding</keyword>
<dbReference type="AlphaFoldDB" id="A0AAD6YDC9"/>
<dbReference type="Gene3D" id="3.30.260.10">
    <property type="entry name" value="TCP-1-like chaperonin intermediate domain"/>
    <property type="match status" value="1"/>
</dbReference>
<dbReference type="PROSITE" id="PS00750">
    <property type="entry name" value="TCP1_1"/>
    <property type="match status" value="1"/>
</dbReference>
<evidence type="ECO:0000256" key="1">
    <source>
        <dbReference type="ARBA" id="ARBA00004496"/>
    </source>
</evidence>
<comment type="similarity">
    <text evidence="2 8">Belongs to the TCP-1 chaperonin family.</text>
</comment>
<dbReference type="InterPro" id="IPR027409">
    <property type="entry name" value="GroEL-like_apical_dom_sf"/>
</dbReference>
<evidence type="ECO:0000256" key="4">
    <source>
        <dbReference type="ARBA" id="ARBA00022741"/>
    </source>
</evidence>
<reference evidence="9" key="1">
    <citation type="submission" date="2023-03" db="EMBL/GenBank/DDBJ databases">
        <title>Massive genome expansion in bonnet fungi (Mycena s.s.) driven by repeated elements and novel gene families across ecological guilds.</title>
        <authorList>
            <consortium name="Lawrence Berkeley National Laboratory"/>
            <person name="Harder C.B."/>
            <person name="Miyauchi S."/>
            <person name="Viragh M."/>
            <person name="Kuo A."/>
            <person name="Thoen E."/>
            <person name="Andreopoulos B."/>
            <person name="Lu D."/>
            <person name="Skrede I."/>
            <person name="Drula E."/>
            <person name="Henrissat B."/>
            <person name="Morin E."/>
            <person name="Kohler A."/>
            <person name="Barry K."/>
            <person name="LaButti K."/>
            <person name="Morin E."/>
            <person name="Salamov A."/>
            <person name="Lipzen A."/>
            <person name="Mereny Z."/>
            <person name="Hegedus B."/>
            <person name="Baldrian P."/>
            <person name="Stursova M."/>
            <person name="Weitz H."/>
            <person name="Taylor A."/>
            <person name="Grigoriev I.V."/>
            <person name="Nagy L.G."/>
            <person name="Martin F."/>
            <person name="Kauserud H."/>
        </authorList>
    </citation>
    <scope>NUCLEOTIDE SEQUENCE</scope>
    <source>
        <strain evidence="9">9144</strain>
    </source>
</reference>
<dbReference type="InterPro" id="IPR027413">
    <property type="entry name" value="GROEL-like_equatorial_sf"/>
</dbReference>
<dbReference type="Proteomes" id="UP001219525">
    <property type="component" value="Unassembled WGS sequence"/>
</dbReference>
<evidence type="ECO:0000256" key="8">
    <source>
        <dbReference type="RuleBase" id="RU004187"/>
    </source>
</evidence>
<keyword evidence="4 8" id="KW-0547">Nucleotide-binding</keyword>
<dbReference type="GO" id="GO:0005524">
    <property type="term" value="F:ATP binding"/>
    <property type="evidence" value="ECO:0007669"/>
    <property type="project" value="UniProtKB-KW"/>
</dbReference>
<keyword evidence="6 8" id="KW-0143">Chaperone</keyword>
<dbReference type="SUPFAM" id="SSF48592">
    <property type="entry name" value="GroEL equatorial domain-like"/>
    <property type="match status" value="1"/>
</dbReference>
<dbReference type="GO" id="GO:0051082">
    <property type="term" value="F:unfolded protein binding"/>
    <property type="evidence" value="ECO:0007669"/>
    <property type="project" value="InterPro"/>
</dbReference>
<name>A0AAD6YDC9_9AGAR</name>
<keyword evidence="10" id="KW-1185">Reference proteome</keyword>
<dbReference type="PANTHER" id="PTHR11353">
    <property type="entry name" value="CHAPERONIN"/>
    <property type="match status" value="1"/>
</dbReference>
<organism evidence="9 10">
    <name type="scientific">Mycena pura</name>
    <dbReference type="NCBI Taxonomy" id="153505"/>
    <lineage>
        <taxon>Eukaryota</taxon>
        <taxon>Fungi</taxon>
        <taxon>Dikarya</taxon>
        <taxon>Basidiomycota</taxon>
        <taxon>Agaricomycotina</taxon>
        <taxon>Agaricomycetes</taxon>
        <taxon>Agaricomycetidae</taxon>
        <taxon>Agaricales</taxon>
        <taxon>Marasmiineae</taxon>
        <taxon>Mycenaceae</taxon>
        <taxon>Mycena</taxon>
    </lineage>
</organism>
<dbReference type="FunFam" id="3.50.7.10:FF:000008">
    <property type="entry name" value="T-complex protein 1 subunit theta"/>
    <property type="match status" value="1"/>
</dbReference>
<evidence type="ECO:0000256" key="3">
    <source>
        <dbReference type="ARBA" id="ARBA00022490"/>
    </source>
</evidence>
<dbReference type="Gene3D" id="3.50.7.10">
    <property type="entry name" value="GroEL"/>
    <property type="match status" value="1"/>
</dbReference>
<accession>A0AAD6YDC9</accession>
<dbReference type="EMBL" id="JARJCW010000037">
    <property type="protein sequence ID" value="KAJ7207055.1"/>
    <property type="molecule type" value="Genomic_DNA"/>
</dbReference>
<gene>
    <name evidence="9" type="ORF">GGX14DRAFT_551425</name>
</gene>
<dbReference type="GO" id="GO:0005832">
    <property type="term" value="C:chaperonin-containing T-complex"/>
    <property type="evidence" value="ECO:0007669"/>
    <property type="project" value="UniProtKB-ARBA"/>
</dbReference>
<evidence type="ECO:0000256" key="6">
    <source>
        <dbReference type="ARBA" id="ARBA00023186"/>
    </source>
</evidence>
<keyword evidence="3" id="KW-0963">Cytoplasm</keyword>
<evidence type="ECO:0000313" key="9">
    <source>
        <dbReference type="EMBL" id="KAJ7207055.1"/>
    </source>
</evidence>
<evidence type="ECO:0000256" key="7">
    <source>
        <dbReference type="ARBA" id="ARBA00029602"/>
    </source>
</evidence>
<dbReference type="InterPro" id="IPR002194">
    <property type="entry name" value="Chaperonin_TCP-1_CS"/>
</dbReference>
<comment type="subcellular location">
    <subcellularLocation>
        <location evidence="1">Cytoplasm</location>
    </subcellularLocation>
</comment>
<comment type="caution">
    <text evidence="9">The sequence shown here is derived from an EMBL/GenBank/DDBJ whole genome shotgun (WGS) entry which is preliminary data.</text>
</comment>
<dbReference type="GO" id="GO:0140662">
    <property type="term" value="F:ATP-dependent protein folding chaperone"/>
    <property type="evidence" value="ECO:0007669"/>
    <property type="project" value="InterPro"/>
</dbReference>
<dbReference type="InterPro" id="IPR017998">
    <property type="entry name" value="Chaperone_TCP-1"/>
</dbReference>
<evidence type="ECO:0000313" key="10">
    <source>
        <dbReference type="Proteomes" id="UP001219525"/>
    </source>
</evidence>
<dbReference type="PRINTS" id="PR00304">
    <property type="entry name" value="TCOMPLEXTCP1"/>
</dbReference>
<dbReference type="Pfam" id="PF00118">
    <property type="entry name" value="Cpn60_TCP1"/>
    <property type="match status" value="1"/>
</dbReference>
<protein>
    <recommendedName>
        <fullName evidence="7">CCT-theta</fullName>
    </recommendedName>
</protein>